<proteinExistence type="predicted"/>
<evidence type="ECO:0000313" key="2">
    <source>
        <dbReference type="Proteomes" id="UP001178303"/>
    </source>
</evidence>
<reference evidence="1" key="1">
    <citation type="submission" date="2023-05" db="EMBL/GenBank/DDBJ databases">
        <title>Comparative genomics of Bacillaceae isolates and their secondary metabolite potential.</title>
        <authorList>
            <person name="Song L."/>
            <person name="Nielsen L.J."/>
            <person name="Mohite O."/>
            <person name="Xu X."/>
            <person name="Weber T."/>
            <person name="Kovacs A.T."/>
        </authorList>
    </citation>
    <scope>NUCLEOTIDE SEQUENCE</scope>
    <source>
        <strain evidence="1">LN15</strain>
    </source>
</reference>
<dbReference type="AlphaFoldDB" id="A0AA95LQR1"/>
<evidence type="ECO:0000313" key="1">
    <source>
        <dbReference type="EMBL" id="WHY28323.1"/>
    </source>
</evidence>
<dbReference type="RefSeq" id="WP_283882911.1">
    <property type="nucleotide sequence ID" value="NZ_CP126099.1"/>
</dbReference>
<gene>
    <name evidence="1" type="ORF">QNH45_22960</name>
</gene>
<accession>A0AA95LQR1</accession>
<name>A0AA95LQR1_9BACI</name>
<dbReference type="EMBL" id="CP126099">
    <property type="protein sequence ID" value="WHY28323.1"/>
    <property type="molecule type" value="Genomic_DNA"/>
</dbReference>
<dbReference type="Proteomes" id="UP001178303">
    <property type="component" value="Chromosome"/>
</dbReference>
<sequence length="295" mass="34332">MKDFLIKVNQDTDKNRRSRWNTHRKHVSGLFHEIFLKKDQFDNIGIFGAGNCDDLDLDYIASKCNQLYLFDYDENSVKKGIEKFLPITRNKIKIIELDVTGLNAINFYGTLSSLIQGNEDHKKVSKYIISTANNLTGFSNTKVLDLINKMDVVAISAIYTQLFYNWALELLKSYDESTKAYKRILDSIIYLRNKIVISFHDSVFRLCHKESYAITWTDVLSVLPEHISIINNSFNEMFKLIGKEGYQAAVIGINDFMERIEKPNEEKTNFLMRKWPWDFFDGKQYLVIGICGKVR</sequence>
<organism evidence="1 2">
    <name type="scientific">Bacillus wiedmannii</name>
    <dbReference type="NCBI Taxonomy" id="1890302"/>
    <lineage>
        <taxon>Bacteria</taxon>
        <taxon>Bacillati</taxon>
        <taxon>Bacillota</taxon>
        <taxon>Bacilli</taxon>
        <taxon>Bacillales</taxon>
        <taxon>Bacillaceae</taxon>
        <taxon>Bacillus</taxon>
        <taxon>Bacillus cereus group</taxon>
    </lineage>
</organism>
<protein>
    <submittedName>
        <fullName evidence="1">Uncharacterized protein</fullName>
    </submittedName>
</protein>